<dbReference type="SUPFAM" id="SSF56519">
    <property type="entry name" value="Penicillin binding protein dimerisation domain"/>
    <property type="match status" value="1"/>
</dbReference>
<dbReference type="PANTHER" id="PTHR30627">
    <property type="entry name" value="PEPTIDOGLYCAN D,D-TRANSPEPTIDASE"/>
    <property type="match status" value="1"/>
</dbReference>
<keyword evidence="7" id="KW-1185">Reference proteome</keyword>
<evidence type="ECO:0000256" key="1">
    <source>
        <dbReference type="ARBA" id="ARBA00004370"/>
    </source>
</evidence>
<comment type="subcellular location">
    <subcellularLocation>
        <location evidence="1">Membrane</location>
    </subcellularLocation>
</comment>
<dbReference type="GO" id="GO:0008658">
    <property type="term" value="F:penicillin binding"/>
    <property type="evidence" value="ECO:0007669"/>
    <property type="project" value="InterPro"/>
</dbReference>
<dbReference type="InterPro" id="IPR005543">
    <property type="entry name" value="PASTA_dom"/>
</dbReference>
<evidence type="ECO:0000256" key="3">
    <source>
        <dbReference type="ARBA" id="ARBA00023136"/>
    </source>
</evidence>
<dbReference type="AlphaFoldDB" id="A0AAU0UN03"/>
<keyword evidence="4" id="KW-1133">Transmembrane helix</keyword>
<dbReference type="InterPro" id="IPR001460">
    <property type="entry name" value="PCN-bd_Tpept"/>
</dbReference>
<protein>
    <submittedName>
        <fullName evidence="6">Stage V sporulation protein D</fullName>
    </submittedName>
</protein>
<dbReference type="InterPro" id="IPR036138">
    <property type="entry name" value="PBP_dimer_sf"/>
</dbReference>
<evidence type="ECO:0000313" key="7">
    <source>
        <dbReference type="Proteomes" id="UP001329915"/>
    </source>
</evidence>
<keyword evidence="3 4" id="KW-0472">Membrane</keyword>
<sequence length="714" mass="77929">MNTRLVIRKRTTWLFVAFTCVLFLLVGRLIWVQFVRGDEYQQIALEARLREVPVEAKRGTIFDRNGNKLAISVSADSVYALPAEVRRSEKSQEIAATLADILELSAKDVHEKITKDSSFMWIKRKVSIEQAAQIKKANLAGIKIVEESQRFYPKATLASHLLGFAGVDNQGLEGLEVMYDKTLRGSPGRIVIEYDAGGRQIPQALHQYYPPEDGMNIRLTIDQTIQYIAERELDALVASPTNPKSATIIVMEPKTGRILALASRPNYDPNTFREFSPKVWRNIAVSNAYEPGSTFKIITTATALEEGVVKPDERLYSPGYIKVGSERIKCWRSYNPHGSQSFVEGVQNSCNPIFVEVGLRVEEKQKGLFYQYIKGFGFGTQTGIDLPGEAKGIMIPEDKLKKINTATISIGQSIAVTPIQLITAVSAVANGGNLMKPQLVEAVLDKDGNIVQEFGPQKVRTVISQETSREVAMILESVVSEGTGLNAYIDGYRVAGKTGTAQKAGPGGYQDGKYVASFIGFAPANDPRLAILVVADEPQGYPYYGGTVAAPILKRVMEDGLRYLGVPRQFSEKEGSKTEDEKKKEVLVPDVISLPLDKASHAIRAVGLTPKVAGEGHTVIEQIPAADTRIITGSQVLLKLSEGISNDSEVTVPDVTGKRVPRAATLLEAMGLVLKPQGAGTAVEQRPVPGTKVSPGTEIYVIFKEVPEQTTTAP</sequence>
<dbReference type="Proteomes" id="UP001329915">
    <property type="component" value="Chromosome"/>
</dbReference>
<comment type="similarity">
    <text evidence="2">Belongs to the transpeptidase family.</text>
</comment>
<dbReference type="Gene3D" id="3.30.450.330">
    <property type="match status" value="1"/>
</dbReference>
<dbReference type="InterPro" id="IPR011927">
    <property type="entry name" value="SpoVD_pbp"/>
</dbReference>
<dbReference type="GO" id="GO:0005886">
    <property type="term" value="C:plasma membrane"/>
    <property type="evidence" value="ECO:0007669"/>
    <property type="project" value="TreeGrafter"/>
</dbReference>
<dbReference type="KEGG" id="dbc:MFMK1_001814"/>
<dbReference type="Pfam" id="PF00905">
    <property type="entry name" value="Transpeptidase"/>
    <property type="match status" value="1"/>
</dbReference>
<feature type="transmembrane region" description="Helical" evidence="4">
    <location>
        <begin position="12"/>
        <end position="31"/>
    </location>
</feature>
<feature type="domain" description="PASTA" evidence="5">
    <location>
        <begin position="646"/>
        <end position="705"/>
    </location>
</feature>
<dbReference type="CDD" id="cd06576">
    <property type="entry name" value="PASTA_Pbp2x-like_1"/>
    <property type="match status" value="1"/>
</dbReference>
<dbReference type="Gene3D" id="3.40.710.10">
    <property type="entry name" value="DD-peptidase/beta-lactamase superfamily"/>
    <property type="match status" value="1"/>
</dbReference>
<evidence type="ECO:0000256" key="2">
    <source>
        <dbReference type="ARBA" id="ARBA00007171"/>
    </source>
</evidence>
<dbReference type="InterPro" id="IPR005311">
    <property type="entry name" value="PBP_dimer"/>
</dbReference>
<dbReference type="InterPro" id="IPR050515">
    <property type="entry name" value="Beta-lactam/transpept"/>
</dbReference>
<name>A0AAU0UN03_9FIRM</name>
<dbReference type="NCBIfam" id="TIGR02214">
    <property type="entry name" value="spoVD_pbp"/>
    <property type="match status" value="1"/>
</dbReference>
<evidence type="ECO:0000256" key="4">
    <source>
        <dbReference type="SAM" id="Phobius"/>
    </source>
</evidence>
<dbReference type="SUPFAM" id="SSF54184">
    <property type="entry name" value="Penicillin-binding protein 2x (pbp-2x), c-terminal domain"/>
    <property type="match status" value="2"/>
</dbReference>
<dbReference type="EMBL" id="CP121694">
    <property type="protein sequence ID" value="WRO21993.1"/>
    <property type="molecule type" value="Genomic_DNA"/>
</dbReference>
<dbReference type="GO" id="GO:0071555">
    <property type="term" value="P:cell wall organization"/>
    <property type="evidence" value="ECO:0007669"/>
    <property type="project" value="TreeGrafter"/>
</dbReference>
<dbReference type="Gene3D" id="3.30.10.20">
    <property type="match status" value="2"/>
</dbReference>
<dbReference type="InterPro" id="IPR012338">
    <property type="entry name" value="Beta-lactam/transpept-like"/>
</dbReference>
<dbReference type="SMART" id="SM00740">
    <property type="entry name" value="PASTA"/>
    <property type="match status" value="2"/>
</dbReference>
<accession>A0AAU0UN03</accession>
<gene>
    <name evidence="6" type="ORF">MFMK1_001814</name>
</gene>
<dbReference type="CDD" id="cd06575">
    <property type="entry name" value="PASTA_Pbp2x-like_2"/>
    <property type="match status" value="1"/>
</dbReference>
<dbReference type="Gene3D" id="1.10.150.770">
    <property type="match status" value="1"/>
</dbReference>
<dbReference type="SUPFAM" id="SSF56601">
    <property type="entry name" value="beta-lactamase/transpeptidase-like"/>
    <property type="match status" value="1"/>
</dbReference>
<reference evidence="6 7" key="1">
    <citation type="submission" date="2023-04" db="EMBL/GenBank/DDBJ databases">
        <authorList>
            <person name="Hsu D."/>
        </authorList>
    </citation>
    <scope>NUCLEOTIDE SEQUENCE [LARGE SCALE GENOMIC DNA]</scope>
    <source>
        <strain evidence="6 7">MK1</strain>
    </source>
</reference>
<feature type="domain" description="PASTA" evidence="5">
    <location>
        <begin position="582"/>
        <end position="642"/>
    </location>
</feature>
<dbReference type="RefSeq" id="WP_366924813.1">
    <property type="nucleotide sequence ID" value="NZ_CP121694.1"/>
</dbReference>
<proteinExistence type="inferred from homology"/>
<dbReference type="PROSITE" id="PS51178">
    <property type="entry name" value="PASTA"/>
    <property type="match status" value="2"/>
</dbReference>
<dbReference type="PANTHER" id="PTHR30627:SF1">
    <property type="entry name" value="PEPTIDOGLYCAN D,D-TRANSPEPTIDASE FTSI"/>
    <property type="match status" value="1"/>
</dbReference>
<keyword evidence="4" id="KW-0812">Transmembrane</keyword>
<organism evidence="6 7">
    <name type="scientific">Metallumcola ferriviriculae</name>
    <dbReference type="NCBI Taxonomy" id="3039180"/>
    <lineage>
        <taxon>Bacteria</taxon>
        <taxon>Bacillati</taxon>
        <taxon>Bacillota</taxon>
        <taxon>Clostridia</taxon>
        <taxon>Neomoorellales</taxon>
        <taxon>Desulfitibacteraceae</taxon>
        <taxon>Metallumcola</taxon>
    </lineage>
</organism>
<evidence type="ECO:0000259" key="5">
    <source>
        <dbReference type="PROSITE" id="PS51178"/>
    </source>
</evidence>
<dbReference type="Gene3D" id="3.90.1310.10">
    <property type="entry name" value="Penicillin-binding protein 2a (Domain 2)"/>
    <property type="match status" value="1"/>
</dbReference>
<dbReference type="Pfam" id="PF03793">
    <property type="entry name" value="PASTA"/>
    <property type="match status" value="2"/>
</dbReference>
<evidence type="ECO:0000313" key="6">
    <source>
        <dbReference type="EMBL" id="WRO21993.1"/>
    </source>
</evidence>
<dbReference type="Pfam" id="PF03717">
    <property type="entry name" value="PBP_dimer"/>
    <property type="match status" value="1"/>
</dbReference>